<dbReference type="InterPro" id="IPR001466">
    <property type="entry name" value="Beta-lactam-related"/>
</dbReference>
<dbReference type="PANTHER" id="PTHR43283">
    <property type="entry name" value="BETA-LACTAMASE-RELATED"/>
    <property type="match status" value="1"/>
</dbReference>
<organism evidence="3 4">
    <name type="scientific">Flavivirga spongiicola</name>
    <dbReference type="NCBI Taxonomy" id="421621"/>
    <lineage>
        <taxon>Bacteria</taxon>
        <taxon>Pseudomonadati</taxon>
        <taxon>Bacteroidota</taxon>
        <taxon>Flavobacteriia</taxon>
        <taxon>Flavobacteriales</taxon>
        <taxon>Flavobacteriaceae</taxon>
        <taxon>Flavivirga</taxon>
    </lineage>
</organism>
<evidence type="ECO:0000259" key="2">
    <source>
        <dbReference type="Pfam" id="PF00144"/>
    </source>
</evidence>
<evidence type="ECO:0000313" key="3">
    <source>
        <dbReference type="EMBL" id="MEF3833519.1"/>
    </source>
</evidence>
<dbReference type="RefSeq" id="WP_303305862.1">
    <property type="nucleotide sequence ID" value="NZ_JAODOP010000004.1"/>
</dbReference>
<protein>
    <submittedName>
        <fullName evidence="3">Beta-lactamase family protein</fullName>
    </submittedName>
</protein>
<dbReference type="PANTHER" id="PTHR43283:SF7">
    <property type="entry name" value="BETA-LACTAMASE-RELATED DOMAIN-CONTAINING PROTEIN"/>
    <property type="match status" value="1"/>
</dbReference>
<dbReference type="InterPro" id="IPR050789">
    <property type="entry name" value="Diverse_Enzym_Activities"/>
</dbReference>
<dbReference type="Gene3D" id="3.40.710.10">
    <property type="entry name" value="DD-peptidase/beta-lactamase superfamily"/>
    <property type="match status" value="1"/>
</dbReference>
<keyword evidence="1" id="KW-0732">Signal</keyword>
<proteinExistence type="predicted"/>
<dbReference type="EMBL" id="JAODOP010000004">
    <property type="protein sequence ID" value="MEF3833519.1"/>
    <property type="molecule type" value="Genomic_DNA"/>
</dbReference>
<dbReference type="Proteomes" id="UP001337305">
    <property type="component" value="Unassembled WGS sequence"/>
</dbReference>
<evidence type="ECO:0000256" key="1">
    <source>
        <dbReference type="SAM" id="SignalP"/>
    </source>
</evidence>
<keyword evidence="4" id="KW-1185">Reference proteome</keyword>
<dbReference type="InterPro" id="IPR012338">
    <property type="entry name" value="Beta-lactam/transpept-like"/>
</dbReference>
<dbReference type="SUPFAM" id="SSF56601">
    <property type="entry name" value="beta-lactamase/transpeptidase-like"/>
    <property type="match status" value="1"/>
</dbReference>
<reference evidence="3 4" key="1">
    <citation type="submission" date="2022-09" db="EMBL/GenBank/DDBJ databases">
        <title>Genome sequencing of Flavivirga sp. MEBiC05379.</title>
        <authorList>
            <person name="Oh H.-M."/>
            <person name="Kwon K.K."/>
            <person name="Park M.J."/>
            <person name="Yang S.-H."/>
        </authorList>
    </citation>
    <scope>NUCLEOTIDE SEQUENCE [LARGE SCALE GENOMIC DNA]</scope>
    <source>
        <strain evidence="3 4">MEBiC05379</strain>
    </source>
</reference>
<feature type="domain" description="Beta-lactamase-related" evidence="2">
    <location>
        <begin position="259"/>
        <end position="527"/>
    </location>
</feature>
<feature type="chain" id="PRO_5046591476" evidence="1">
    <location>
        <begin position="22"/>
        <end position="552"/>
    </location>
</feature>
<feature type="signal peptide" evidence="1">
    <location>
        <begin position="1"/>
        <end position="21"/>
    </location>
</feature>
<sequence length="552" mass="62563">MMFKNLTLTLLLCFSFFTSCAQQNIIDYIGQWEGKTTNKDALNLDIIVKKLSEEDAIFTLSNNKEIIAKKFKFGNRINLALDDNLTFSGIVNDEQSEINGFIKSSRDLYPAKLYKRGDRFEGKWNLSVIHYLQPQALRLTIKEGGGSNDEYQAYPILGTIWCNNFKKNNNFISFIDYKTGLEFEGQLKPSEIALNISLSGNFITKTSFKKITQHKKVTSASVNENSQINDGWESSKKQLSLPKMEDDIHSDVLEGIEGVLVAKNGKITYENYFAGFNANIPHDMRSASKSISSAIIGIAIDDKIIESVDQKLYGFIPQEYQYTKDSLKSKITIKDLLTMSSGLDVNKKASEGYYQDESNNWLKTVLEAPMVNEPGTYTDYGSANPFLLGISLNERLDIPLEFYMKDTFFSPLGIKNYILNTDDTKAIPYFGGGIHLTPRDMLKFGQLYLNGGVWNGKRIISENWIQESFKKHTRLQDVKDKNEYGYLWWHDTYIINGESIASIEARGAGGQFIFIVPALESVVVITAGNYRNRKGNQSREIFKEFILPALLN</sequence>
<comment type="caution">
    <text evidence="3">The sequence shown here is derived from an EMBL/GenBank/DDBJ whole genome shotgun (WGS) entry which is preliminary data.</text>
</comment>
<evidence type="ECO:0000313" key="4">
    <source>
        <dbReference type="Proteomes" id="UP001337305"/>
    </source>
</evidence>
<dbReference type="PROSITE" id="PS51257">
    <property type="entry name" value="PROKAR_LIPOPROTEIN"/>
    <property type="match status" value="1"/>
</dbReference>
<name>A0ABU7XSR9_9FLAO</name>
<gene>
    <name evidence="3" type="ORF">N1F79_10285</name>
</gene>
<dbReference type="Pfam" id="PF00144">
    <property type="entry name" value="Beta-lactamase"/>
    <property type="match status" value="1"/>
</dbReference>
<accession>A0ABU7XSR9</accession>